<organism evidence="1 2">
    <name type="scientific">Vanilla planifolia</name>
    <name type="common">Vanilla</name>
    <dbReference type="NCBI Taxonomy" id="51239"/>
    <lineage>
        <taxon>Eukaryota</taxon>
        <taxon>Viridiplantae</taxon>
        <taxon>Streptophyta</taxon>
        <taxon>Embryophyta</taxon>
        <taxon>Tracheophyta</taxon>
        <taxon>Spermatophyta</taxon>
        <taxon>Magnoliopsida</taxon>
        <taxon>Liliopsida</taxon>
        <taxon>Asparagales</taxon>
        <taxon>Orchidaceae</taxon>
        <taxon>Vanilloideae</taxon>
        <taxon>Vanilleae</taxon>
        <taxon>Vanilla</taxon>
    </lineage>
</organism>
<name>A0A835PQY1_VANPL</name>
<protein>
    <submittedName>
        <fullName evidence="1">Uncharacterized protein</fullName>
    </submittedName>
</protein>
<comment type="caution">
    <text evidence="1">The sequence shown here is derived from an EMBL/GenBank/DDBJ whole genome shotgun (WGS) entry which is preliminary data.</text>
</comment>
<reference evidence="1 2" key="1">
    <citation type="journal article" date="2020" name="Nat. Food">
        <title>A phased Vanilla planifolia genome enables genetic improvement of flavour and production.</title>
        <authorList>
            <person name="Hasing T."/>
            <person name="Tang H."/>
            <person name="Brym M."/>
            <person name="Khazi F."/>
            <person name="Huang T."/>
            <person name="Chambers A.H."/>
        </authorList>
    </citation>
    <scope>NUCLEOTIDE SEQUENCE [LARGE SCALE GENOMIC DNA]</scope>
    <source>
        <tissue evidence="1">Leaf</tissue>
    </source>
</reference>
<dbReference type="EMBL" id="JADCNM010000012">
    <property type="protein sequence ID" value="KAG0458600.1"/>
    <property type="molecule type" value="Genomic_DNA"/>
</dbReference>
<proteinExistence type="predicted"/>
<accession>A0A835PQY1</accession>
<sequence length="116" mass="12774">MGVPKVIAQSGGTLLPLLLTGRLLLSHPSSISFSNFGSCRKTSVRFFTSMAAPPVAKKVRHEMKCSATFARTTTTGFVTTLDQILRSSPISKRRMITPVKPCRVSSTQRIVVHFFY</sequence>
<evidence type="ECO:0000313" key="2">
    <source>
        <dbReference type="Proteomes" id="UP000639772"/>
    </source>
</evidence>
<dbReference type="Proteomes" id="UP000639772">
    <property type="component" value="Chromosome 12"/>
</dbReference>
<dbReference type="AlphaFoldDB" id="A0A835PQY1"/>
<gene>
    <name evidence="1" type="ORF">HPP92_021728</name>
</gene>
<evidence type="ECO:0000313" key="1">
    <source>
        <dbReference type="EMBL" id="KAG0458600.1"/>
    </source>
</evidence>